<gene>
    <name evidence="1" type="ORF">E2562_032391</name>
</gene>
<protein>
    <submittedName>
        <fullName evidence="1">Uncharacterized protein</fullName>
    </submittedName>
</protein>
<evidence type="ECO:0000313" key="1">
    <source>
        <dbReference type="EMBL" id="KAF0897072.1"/>
    </source>
</evidence>
<organism evidence="1 2">
    <name type="scientific">Oryza meyeriana var. granulata</name>
    <dbReference type="NCBI Taxonomy" id="110450"/>
    <lineage>
        <taxon>Eukaryota</taxon>
        <taxon>Viridiplantae</taxon>
        <taxon>Streptophyta</taxon>
        <taxon>Embryophyta</taxon>
        <taxon>Tracheophyta</taxon>
        <taxon>Spermatophyta</taxon>
        <taxon>Magnoliopsida</taxon>
        <taxon>Liliopsida</taxon>
        <taxon>Poales</taxon>
        <taxon>Poaceae</taxon>
        <taxon>BOP clade</taxon>
        <taxon>Oryzoideae</taxon>
        <taxon>Oryzeae</taxon>
        <taxon>Oryzinae</taxon>
        <taxon>Oryza</taxon>
        <taxon>Oryza meyeriana</taxon>
    </lineage>
</organism>
<evidence type="ECO:0000313" key="2">
    <source>
        <dbReference type="Proteomes" id="UP000479710"/>
    </source>
</evidence>
<reference evidence="1 2" key="1">
    <citation type="submission" date="2019-11" db="EMBL/GenBank/DDBJ databases">
        <title>Whole genome sequence of Oryza granulata.</title>
        <authorList>
            <person name="Li W."/>
        </authorList>
    </citation>
    <scope>NUCLEOTIDE SEQUENCE [LARGE SCALE GENOMIC DNA]</scope>
    <source>
        <strain evidence="2">cv. Menghai</strain>
        <tissue evidence="1">Leaf</tissue>
    </source>
</reference>
<dbReference type="AlphaFoldDB" id="A0A6G1CA45"/>
<accession>A0A6G1CA45</accession>
<keyword evidence="2" id="KW-1185">Reference proteome</keyword>
<dbReference type="EMBL" id="SPHZ02000010">
    <property type="protein sequence ID" value="KAF0897072.1"/>
    <property type="molecule type" value="Genomic_DNA"/>
</dbReference>
<sequence>MRRKSRVQTLKARIIDDLRNNNILAAILTSQSLKYDMNMEEWGWTSSLCNLVSSLKVRGVNVNVDGDSIFRMVDKILEQENYELALMAAMGGLALVPDPHEKKYQDKLI</sequence>
<proteinExistence type="predicted"/>
<dbReference type="Proteomes" id="UP000479710">
    <property type="component" value="Unassembled WGS sequence"/>
</dbReference>
<name>A0A6G1CA45_9ORYZ</name>
<comment type="caution">
    <text evidence="1">The sequence shown here is derived from an EMBL/GenBank/DDBJ whole genome shotgun (WGS) entry which is preliminary data.</text>
</comment>